<dbReference type="AlphaFoldDB" id="A0A921Q425"/>
<dbReference type="EMBL" id="CM027689">
    <property type="protein sequence ID" value="KAG0515194.1"/>
    <property type="molecule type" value="Genomic_DNA"/>
</dbReference>
<protein>
    <submittedName>
        <fullName evidence="2">Uncharacterized protein</fullName>
    </submittedName>
</protein>
<proteinExistence type="predicted"/>
<gene>
    <name evidence="2" type="ORF">BDA96_10G257700</name>
</gene>
<accession>A0A921Q425</accession>
<comment type="caution">
    <text evidence="2">The sequence shown here is derived from an EMBL/GenBank/DDBJ whole genome shotgun (WGS) entry which is preliminary data.</text>
</comment>
<reference evidence="2" key="2">
    <citation type="submission" date="2020-10" db="EMBL/GenBank/DDBJ databases">
        <authorList>
            <person name="Cooper E.A."/>
            <person name="Brenton Z.W."/>
            <person name="Flinn B.S."/>
            <person name="Jenkins J."/>
            <person name="Shu S."/>
            <person name="Flowers D."/>
            <person name="Luo F."/>
            <person name="Wang Y."/>
            <person name="Xia P."/>
            <person name="Barry K."/>
            <person name="Daum C."/>
            <person name="Lipzen A."/>
            <person name="Yoshinaga Y."/>
            <person name="Schmutz J."/>
            <person name="Saski C."/>
            <person name="Vermerris W."/>
            <person name="Kresovich S."/>
        </authorList>
    </citation>
    <scope>NUCLEOTIDE SEQUENCE</scope>
</reference>
<feature type="region of interest" description="Disordered" evidence="1">
    <location>
        <begin position="1"/>
        <end position="28"/>
    </location>
</feature>
<feature type="region of interest" description="Disordered" evidence="1">
    <location>
        <begin position="129"/>
        <end position="164"/>
    </location>
</feature>
<dbReference type="Proteomes" id="UP000807115">
    <property type="component" value="Chromosome 10"/>
</dbReference>
<name>A0A921Q425_SORBI</name>
<evidence type="ECO:0000313" key="2">
    <source>
        <dbReference type="EMBL" id="KAG0515194.1"/>
    </source>
</evidence>
<evidence type="ECO:0000256" key="1">
    <source>
        <dbReference type="SAM" id="MobiDB-lite"/>
    </source>
</evidence>
<reference evidence="2" key="1">
    <citation type="journal article" date="2019" name="BMC Genomics">
        <title>A new reference genome for Sorghum bicolor reveals high levels of sequence similarity between sweet and grain genotypes: implications for the genetics of sugar metabolism.</title>
        <authorList>
            <person name="Cooper E.A."/>
            <person name="Brenton Z.W."/>
            <person name="Flinn B.S."/>
            <person name="Jenkins J."/>
            <person name="Shu S."/>
            <person name="Flowers D."/>
            <person name="Luo F."/>
            <person name="Wang Y."/>
            <person name="Xia P."/>
            <person name="Barry K."/>
            <person name="Daum C."/>
            <person name="Lipzen A."/>
            <person name="Yoshinaga Y."/>
            <person name="Schmutz J."/>
            <person name="Saski C."/>
            <person name="Vermerris W."/>
            <person name="Kresovich S."/>
        </authorList>
    </citation>
    <scope>NUCLEOTIDE SEQUENCE</scope>
</reference>
<organism evidence="2 3">
    <name type="scientific">Sorghum bicolor</name>
    <name type="common">Sorghum</name>
    <name type="synonym">Sorghum vulgare</name>
    <dbReference type="NCBI Taxonomy" id="4558"/>
    <lineage>
        <taxon>Eukaryota</taxon>
        <taxon>Viridiplantae</taxon>
        <taxon>Streptophyta</taxon>
        <taxon>Embryophyta</taxon>
        <taxon>Tracheophyta</taxon>
        <taxon>Spermatophyta</taxon>
        <taxon>Magnoliopsida</taxon>
        <taxon>Liliopsida</taxon>
        <taxon>Poales</taxon>
        <taxon>Poaceae</taxon>
        <taxon>PACMAD clade</taxon>
        <taxon>Panicoideae</taxon>
        <taxon>Andropogonodae</taxon>
        <taxon>Andropogoneae</taxon>
        <taxon>Sorghinae</taxon>
        <taxon>Sorghum</taxon>
    </lineage>
</organism>
<evidence type="ECO:0000313" key="3">
    <source>
        <dbReference type="Proteomes" id="UP000807115"/>
    </source>
</evidence>
<feature type="compositionally biased region" description="Basic residues" evidence="1">
    <location>
        <begin position="140"/>
        <end position="149"/>
    </location>
</feature>
<sequence length="252" mass="27027">MKDDTTGTGSVGRHNAPPSPSSAGGARRERICHARHLSLRRQDRKRHQQAATRRAWMLGCDCSTLEVKTLPTKQAKEHEAKARFNGVNPPCRVADHLEHDRDARAGAARPAATTWTHVTAHGRLRSLFASPATPLGGSASRRRARRRAAPHAAGGAGSGRREAHAQITRVGPALCCTPAADPPPDRSGRPTRTVFLAFGPTLPEQSGSTSRVSWGPWCSCCVVLERLGCATVGKTCVRSTATLMLDSLCREP</sequence>